<dbReference type="Pfam" id="PF13559">
    <property type="entry name" value="DUF4129"/>
    <property type="match status" value="1"/>
</dbReference>
<dbReference type="AlphaFoldDB" id="B6YUI6"/>
<evidence type="ECO:0000313" key="3">
    <source>
        <dbReference type="EMBL" id="ACJ17171.1"/>
    </source>
</evidence>
<feature type="domain" description="Protein-glutamine gamma-glutamyltransferase-like C-terminal" evidence="2">
    <location>
        <begin position="210"/>
        <end position="276"/>
    </location>
</feature>
<proteinExistence type="predicted"/>
<feature type="transmembrane region" description="Helical" evidence="1">
    <location>
        <begin position="39"/>
        <end position="59"/>
    </location>
</feature>
<dbReference type="GeneID" id="7017350"/>
<feature type="transmembrane region" description="Helical" evidence="1">
    <location>
        <begin position="75"/>
        <end position="94"/>
    </location>
</feature>
<reference evidence="3 4" key="1">
    <citation type="journal article" date="2008" name="J. Bacteriol.">
        <title>The complete genome sequence of Thermococcus onnurineus NA1 reveals a mixed heterotrophic and carboxydotrophic metabolism.</title>
        <authorList>
            <person name="Lee H.S."/>
            <person name="Kang S.G."/>
            <person name="Bae S.S."/>
            <person name="Lim J.K."/>
            <person name="Cho Y."/>
            <person name="Kim Y.J."/>
            <person name="Jeon J.H."/>
            <person name="Cha S.S."/>
            <person name="Kwon K.K."/>
            <person name="Kim H.T."/>
            <person name="Park C.J."/>
            <person name="Lee H.W."/>
            <person name="Kim S.I."/>
            <person name="Chun J."/>
            <person name="Colwell R.R."/>
            <person name="Kim S.J."/>
            <person name="Lee J.H."/>
        </authorList>
    </citation>
    <scope>NUCLEOTIDE SEQUENCE [LARGE SCALE GENOMIC DNA]</scope>
    <source>
        <strain evidence="3 4">NA1</strain>
    </source>
</reference>
<accession>B6YUI6</accession>
<keyword evidence="1" id="KW-1133">Transmembrane helix</keyword>
<dbReference type="eggNOG" id="arCOG05832">
    <property type="taxonomic scope" value="Archaea"/>
</dbReference>
<dbReference type="KEGG" id="ton:TON_1681"/>
<protein>
    <submittedName>
        <fullName evidence="3">Conserved hypothetical membrane protein</fullName>
    </submittedName>
</protein>
<name>B6YUI6_THEON</name>
<keyword evidence="1" id="KW-0812">Transmembrane</keyword>
<evidence type="ECO:0000259" key="2">
    <source>
        <dbReference type="Pfam" id="PF13559"/>
    </source>
</evidence>
<keyword evidence="1" id="KW-0472">Membrane</keyword>
<sequence length="286" mass="32734">MSTRVKFLTLFGLLFSLMTLLLSYDTKTGELKKSPAPFTGFLVIAAAIVSAVILFLLFLSWRDSTSRREFEVDKLRYVISWIVMGIGALGYVYFGRNQKTLPLFPNISFNETLNNTSIGETVTPPSPLYYNNTFANTTPTVSPQTNYLLYAFVAIFIVGAVYFAVVYYREALRKRKRKKMCERAELFDKKLDELGLDMFSDPKEAVVGIYKNAVLWLEVLGIPYRKSWTHWEHARNVNVSLFKEPFVGLTKLFEKAKYAPEKVTWDDAEKALELYRKMRGALNGAT</sequence>
<feature type="transmembrane region" description="Helical" evidence="1">
    <location>
        <begin position="147"/>
        <end position="168"/>
    </location>
</feature>
<dbReference type="EMBL" id="CP000855">
    <property type="protein sequence ID" value="ACJ17171.1"/>
    <property type="molecule type" value="Genomic_DNA"/>
</dbReference>
<dbReference type="OrthoDB" id="99436at2157"/>
<dbReference type="InterPro" id="IPR025403">
    <property type="entry name" value="TgpA-like_C"/>
</dbReference>
<dbReference type="RefSeq" id="WP_012572643.1">
    <property type="nucleotide sequence ID" value="NC_011529.1"/>
</dbReference>
<evidence type="ECO:0000256" key="1">
    <source>
        <dbReference type="SAM" id="Phobius"/>
    </source>
</evidence>
<keyword evidence="4" id="KW-1185">Reference proteome</keyword>
<dbReference type="STRING" id="523850.TON_1681"/>
<dbReference type="HOGENOM" id="CLU_084679_0_0_2"/>
<evidence type="ECO:0000313" key="4">
    <source>
        <dbReference type="Proteomes" id="UP000002727"/>
    </source>
</evidence>
<organism evidence="3 4">
    <name type="scientific">Thermococcus onnurineus (strain NA1)</name>
    <dbReference type="NCBI Taxonomy" id="523850"/>
    <lineage>
        <taxon>Archaea</taxon>
        <taxon>Methanobacteriati</taxon>
        <taxon>Methanobacteriota</taxon>
        <taxon>Thermococci</taxon>
        <taxon>Thermococcales</taxon>
        <taxon>Thermococcaceae</taxon>
        <taxon>Thermococcus</taxon>
    </lineage>
</organism>
<dbReference type="Proteomes" id="UP000002727">
    <property type="component" value="Chromosome"/>
</dbReference>
<dbReference type="PATRIC" id="fig|523850.10.peg.1694"/>
<gene>
    <name evidence="3" type="ordered locus">TON_1681</name>
</gene>